<dbReference type="InterPro" id="IPR005532">
    <property type="entry name" value="SUMF_dom"/>
</dbReference>
<dbReference type="Gene3D" id="3.90.1580.10">
    <property type="entry name" value="paralog of FGE (formylglycine-generating enzyme)"/>
    <property type="match status" value="1"/>
</dbReference>
<dbReference type="InterPro" id="IPR051043">
    <property type="entry name" value="Sulfatase_Mod_Factor_Kinase"/>
</dbReference>
<evidence type="ECO:0000259" key="1">
    <source>
        <dbReference type="Pfam" id="PF03781"/>
    </source>
</evidence>
<dbReference type="Pfam" id="PF03781">
    <property type="entry name" value="FGE-sulfatase"/>
    <property type="match status" value="1"/>
</dbReference>
<dbReference type="RefSeq" id="WP_207087660.1">
    <property type="nucleotide sequence ID" value="NZ_JAFLQW010000230.1"/>
</dbReference>
<dbReference type="PANTHER" id="PTHR23150">
    <property type="entry name" value="SULFATASE MODIFYING FACTOR 1, 2"/>
    <property type="match status" value="1"/>
</dbReference>
<comment type="caution">
    <text evidence="2">The sequence shown here is derived from an EMBL/GenBank/DDBJ whole genome shotgun (WGS) entry which is preliminary data.</text>
</comment>
<accession>A0ABS3FPT1</accession>
<gene>
    <name evidence="2" type="ORF">J0895_08410</name>
</gene>
<name>A0ABS3FPT1_9CYAN</name>
<proteinExistence type="predicted"/>
<dbReference type="InterPro" id="IPR006311">
    <property type="entry name" value="TAT_signal"/>
</dbReference>
<feature type="domain" description="Sulfatase-modifying factor enzyme-like" evidence="1">
    <location>
        <begin position="95"/>
        <end position="315"/>
    </location>
</feature>
<dbReference type="PANTHER" id="PTHR23150:SF19">
    <property type="entry name" value="FORMYLGLYCINE-GENERATING ENZYME"/>
    <property type="match status" value="1"/>
</dbReference>
<dbReference type="PROSITE" id="PS51318">
    <property type="entry name" value="TAT"/>
    <property type="match status" value="1"/>
</dbReference>
<dbReference type="Proteomes" id="UP000664844">
    <property type="component" value="Unassembled WGS sequence"/>
</dbReference>
<evidence type="ECO:0000313" key="2">
    <source>
        <dbReference type="EMBL" id="MBO0349125.1"/>
    </source>
</evidence>
<protein>
    <submittedName>
        <fullName evidence="2">Formylglycine-generating enzyme family protein</fullName>
    </submittedName>
</protein>
<organism evidence="2 3">
    <name type="scientific">Phormidium pseudopriestleyi FRX01</name>
    <dbReference type="NCBI Taxonomy" id="1759528"/>
    <lineage>
        <taxon>Bacteria</taxon>
        <taxon>Bacillati</taxon>
        <taxon>Cyanobacteriota</taxon>
        <taxon>Cyanophyceae</taxon>
        <taxon>Oscillatoriophycideae</taxon>
        <taxon>Oscillatoriales</taxon>
        <taxon>Oscillatoriaceae</taxon>
        <taxon>Phormidium</taxon>
    </lineage>
</organism>
<dbReference type="SUPFAM" id="SSF56436">
    <property type="entry name" value="C-type lectin-like"/>
    <property type="match status" value="1"/>
</dbReference>
<reference evidence="2 3" key="1">
    <citation type="submission" date="2021-03" db="EMBL/GenBank/DDBJ databases">
        <title>Metabolic Capacity of the Antarctic Cyanobacterium Phormidium pseudopriestleyi that Sustains Oxygenic Photosynthesis in the Presence of Hydrogen Sulfide.</title>
        <authorList>
            <person name="Lumian J.E."/>
            <person name="Jungblut A.D."/>
            <person name="Dillon M.L."/>
            <person name="Hawes I."/>
            <person name="Doran P.T."/>
            <person name="Mackey T.J."/>
            <person name="Dick G.J."/>
            <person name="Grettenberger C.L."/>
            <person name="Sumner D.Y."/>
        </authorList>
    </citation>
    <scope>NUCLEOTIDE SEQUENCE [LARGE SCALE GENOMIC DNA]</scope>
    <source>
        <strain evidence="2 3">FRX01</strain>
    </source>
</reference>
<evidence type="ECO:0000313" key="3">
    <source>
        <dbReference type="Proteomes" id="UP000664844"/>
    </source>
</evidence>
<dbReference type="InterPro" id="IPR016187">
    <property type="entry name" value="CTDL_fold"/>
</dbReference>
<dbReference type="InterPro" id="IPR042095">
    <property type="entry name" value="SUMF_sf"/>
</dbReference>
<keyword evidence="3" id="KW-1185">Reference proteome</keyword>
<dbReference type="EMBL" id="JAFLQW010000230">
    <property type="protein sequence ID" value="MBO0349125.1"/>
    <property type="molecule type" value="Genomic_DNA"/>
</dbReference>
<sequence length="320" mass="35703">MHPSQPLNSNKNPSHPLTRRHFLKLGGLSSLGFLAALSGPHLWEGMAKAQAQQTPKLSTFKFTTVTVNETGEIIQKVCKETQYFREPVGKGFGVDLIQIPGGVFLMGSPPTELERYDSEGPQHSVTLPDFFLSQSPITQAQWQEVMGNNPSTWQQADLPVENVSWYDAVEFCNRLAQKTGRGYRLPSEAEWEYACRAKSSTPFYFGEKITAALGNYDEVLTEIHPHQTTPVGSFPANGFGLVDMHGNLWEWCQDLWHNNYEGAPIDGSAWEVGGNPGFRMLRGGSWHDLPWYSRAAQRFGKEPDSQEAIAGFRIALSNLN</sequence>